<evidence type="ECO:0000256" key="5">
    <source>
        <dbReference type="ARBA" id="ARBA00022801"/>
    </source>
</evidence>
<evidence type="ECO:0000259" key="9">
    <source>
        <dbReference type="Pfam" id="PF12320"/>
    </source>
</evidence>
<dbReference type="Pfam" id="PF00149">
    <property type="entry name" value="Metallophos"/>
    <property type="match status" value="1"/>
</dbReference>
<dbReference type="InterPro" id="IPR041796">
    <property type="entry name" value="Mre11_N"/>
</dbReference>
<evidence type="ECO:0000256" key="4">
    <source>
        <dbReference type="ARBA" id="ARBA00022722"/>
    </source>
</evidence>
<evidence type="ECO:0000256" key="6">
    <source>
        <dbReference type="ARBA" id="ARBA00022839"/>
    </source>
</evidence>
<dbReference type="EMBL" id="BJYX01000001">
    <property type="protein sequence ID" value="GEO28380.1"/>
    <property type="molecule type" value="Genomic_DNA"/>
</dbReference>
<proteinExistence type="inferred from homology"/>
<evidence type="ECO:0000256" key="3">
    <source>
        <dbReference type="ARBA" id="ARBA00013365"/>
    </source>
</evidence>
<keyword evidence="7" id="KW-0255">Endonuclease</keyword>
<feature type="domain" description="Calcineurin-like phosphoesterase" evidence="8">
    <location>
        <begin position="1"/>
        <end position="224"/>
    </location>
</feature>
<dbReference type="InterPro" id="IPR050535">
    <property type="entry name" value="DNA_Repair-Maintenance_Comp"/>
</dbReference>
<evidence type="ECO:0000259" key="8">
    <source>
        <dbReference type="Pfam" id="PF00149"/>
    </source>
</evidence>
<dbReference type="GO" id="GO:0004519">
    <property type="term" value="F:endonuclease activity"/>
    <property type="evidence" value="ECO:0007669"/>
    <property type="project" value="UniProtKB-KW"/>
</dbReference>
<evidence type="ECO:0000256" key="2">
    <source>
        <dbReference type="ARBA" id="ARBA00011322"/>
    </source>
</evidence>
<dbReference type="InterPro" id="IPR004593">
    <property type="entry name" value="SbcD"/>
</dbReference>
<comment type="similarity">
    <text evidence="1 7">Belongs to the SbcD family.</text>
</comment>
<accession>A0A512CWK7</accession>
<sequence length="398" mass="42614">MRLLHTSDWHLGRTLHGVNLHEAQTAVLERICELVEDPPDGIPVDAVLVPGDVYDRGVPPVESVQLFEWTLSRLSAVTTVVVTSGNHDSAIRLGYGAGLFRDSIRMVTDLGQLDLPLLLEGGDGVRAAVYGIPYLDPDHARVALAGGGAPLPRSHQAVVGAACDRIRADLADRPGVRSVVLAHAFVAGAEPSDSERSIMVGGVDRVAGTAFHGVDYAALGHLHGPQAPESAGDSVVRYSGSPLRYSFSEQDQQKVVLLVDLDAAGPARVTPVEVAQPRAMATLRGRLDDLLDSPAFTGVEDAWVRVTVTDRVRPDSLMDRLKSRFPHALQVFHEPEGAIDRGRSGTTVVSERDPRELGSDFIAYVTKTEASSSEVDVFEAGFEAAVRAQHRAEAQEVG</sequence>
<dbReference type="InterPro" id="IPR004843">
    <property type="entry name" value="Calcineurin-like_PHP"/>
</dbReference>
<comment type="caution">
    <text evidence="10">The sequence shown here is derived from an EMBL/GenBank/DDBJ whole genome shotgun (WGS) entry which is preliminary data.</text>
</comment>
<keyword evidence="4 7" id="KW-0540">Nuclease</keyword>
<dbReference type="GO" id="GO:0006260">
    <property type="term" value="P:DNA replication"/>
    <property type="evidence" value="ECO:0007669"/>
    <property type="project" value="UniProtKB-KW"/>
</dbReference>
<keyword evidence="6 7" id="KW-0269">Exonuclease</keyword>
<organism evidence="10 11">
    <name type="scientific">Terrabacter aerolatus</name>
    <dbReference type="NCBI Taxonomy" id="422442"/>
    <lineage>
        <taxon>Bacteria</taxon>
        <taxon>Bacillati</taxon>
        <taxon>Actinomycetota</taxon>
        <taxon>Actinomycetes</taxon>
        <taxon>Micrococcales</taxon>
        <taxon>Intrasporangiaceae</taxon>
        <taxon>Terrabacter</taxon>
    </lineage>
</organism>
<dbReference type="InterPro" id="IPR026843">
    <property type="entry name" value="SbcD_C"/>
</dbReference>
<evidence type="ECO:0000256" key="1">
    <source>
        <dbReference type="ARBA" id="ARBA00010555"/>
    </source>
</evidence>
<dbReference type="AlphaFoldDB" id="A0A512CWK7"/>
<dbReference type="GO" id="GO:0008408">
    <property type="term" value="F:3'-5' exonuclease activity"/>
    <property type="evidence" value="ECO:0007669"/>
    <property type="project" value="InterPro"/>
</dbReference>
<dbReference type="NCBIfam" id="TIGR00619">
    <property type="entry name" value="sbcd"/>
    <property type="match status" value="1"/>
</dbReference>
<keyword evidence="7" id="KW-0233">DNA recombination</keyword>
<dbReference type="CDD" id="cd00840">
    <property type="entry name" value="MPP_Mre11_N"/>
    <property type="match status" value="1"/>
</dbReference>
<keyword evidence="11" id="KW-1185">Reference proteome</keyword>
<keyword evidence="5 7" id="KW-0378">Hydrolase</keyword>
<name>A0A512CWK7_9MICO</name>
<keyword evidence="7" id="KW-0235">DNA replication</keyword>
<dbReference type="Pfam" id="PF12320">
    <property type="entry name" value="SbcD_C"/>
    <property type="match status" value="1"/>
</dbReference>
<dbReference type="OrthoDB" id="9773856at2"/>
<dbReference type="PANTHER" id="PTHR30337:SF0">
    <property type="entry name" value="NUCLEASE SBCCD SUBUNIT D"/>
    <property type="match status" value="1"/>
</dbReference>
<reference evidence="10 11" key="1">
    <citation type="submission" date="2019-07" db="EMBL/GenBank/DDBJ databases">
        <title>Whole genome shotgun sequence of Terrabacter aerolatus NBRC 106305.</title>
        <authorList>
            <person name="Hosoyama A."/>
            <person name="Uohara A."/>
            <person name="Ohji S."/>
            <person name="Ichikawa N."/>
        </authorList>
    </citation>
    <scope>NUCLEOTIDE SEQUENCE [LARGE SCALE GENOMIC DNA]</scope>
    <source>
        <strain evidence="10 11">NBRC 106305</strain>
    </source>
</reference>
<dbReference type="SUPFAM" id="SSF56300">
    <property type="entry name" value="Metallo-dependent phosphatases"/>
    <property type="match status" value="1"/>
</dbReference>
<feature type="domain" description="Nuclease SbcCD subunit D C-terminal" evidence="9">
    <location>
        <begin position="277"/>
        <end position="363"/>
    </location>
</feature>
<comment type="subunit">
    <text evidence="2 7">Heterodimer of SbcC and SbcD.</text>
</comment>
<dbReference type="Gene3D" id="3.60.21.10">
    <property type="match status" value="1"/>
</dbReference>
<dbReference type="PANTHER" id="PTHR30337">
    <property type="entry name" value="COMPONENT OF ATP-DEPENDENT DSDNA EXONUCLEASE"/>
    <property type="match status" value="1"/>
</dbReference>
<dbReference type="GO" id="GO:0006310">
    <property type="term" value="P:DNA recombination"/>
    <property type="evidence" value="ECO:0007669"/>
    <property type="project" value="UniProtKB-KW"/>
</dbReference>
<protein>
    <recommendedName>
        <fullName evidence="3 7">Nuclease SbcCD subunit D</fullName>
    </recommendedName>
</protein>
<evidence type="ECO:0000313" key="10">
    <source>
        <dbReference type="EMBL" id="GEO28380.1"/>
    </source>
</evidence>
<dbReference type="InterPro" id="IPR029052">
    <property type="entry name" value="Metallo-depent_PP-like"/>
</dbReference>
<gene>
    <name evidence="7 10" type="primary">sbcD</name>
    <name evidence="10" type="ORF">TAE01_01900</name>
</gene>
<evidence type="ECO:0000313" key="11">
    <source>
        <dbReference type="Proteomes" id="UP000321534"/>
    </source>
</evidence>
<dbReference type="Proteomes" id="UP000321534">
    <property type="component" value="Unassembled WGS sequence"/>
</dbReference>
<evidence type="ECO:0000256" key="7">
    <source>
        <dbReference type="RuleBase" id="RU363069"/>
    </source>
</evidence>
<dbReference type="RefSeq" id="WP_147062477.1">
    <property type="nucleotide sequence ID" value="NZ_BAAARO010000025.1"/>
</dbReference>
<comment type="function">
    <text evidence="7">SbcCD cleaves DNA hairpin structures. These structures can inhibit DNA replication and are intermediates in certain DNA recombination reactions. The complex acts as a 3'-&gt;5' double strand exonuclease that can open hairpins. It also has a 5' single-strand endonuclease activity.</text>
</comment>